<keyword evidence="3" id="KW-1185">Reference proteome</keyword>
<name>A0A1I6N009_9RHOB</name>
<dbReference type="AlphaFoldDB" id="A0A1I6N009"/>
<dbReference type="Pfam" id="PF18856">
    <property type="entry name" value="baeRF_family12"/>
    <property type="match status" value="1"/>
</dbReference>
<dbReference type="InterPro" id="IPR041374">
    <property type="entry name" value="BaeRF_family12"/>
</dbReference>
<dbReference type="EMBL" id="FOZM01000003">
    <property type="protein sequence ID" value="SFS21264.1"/>
    <property type="molecule type" value="Genomic_DNA"/>
</dbReference>
<dbReference type="Proteomes" id="UP000198926">
    <property type="component" value="Unassembled WGS sequence"/>
</dbReference>
<evidence type="ECO:0000313" key="2">
    <source>
        <dbReference type="EMBL" id="SFS21264.1"/>
    </source>
</evidence>
<accession>A0A1I6N009</accession>
<proteinExistence type="predicted"/>
<gene>
    <name evidence="2" type="ORF">SAMN05444714_2783</name>
</gene>
<organism evidence="2 3">
    <name type="scientific">Yoonia litorea</name>
    <dbReference type="NCBI Taxonomy" id="1123755"/>
    <lineage>
        <taxon>Bacteria</taxon>
        <taxon>Pseudomonadati</taxon>
        <taxon>Pseudomonadota</taxon>
        <taxon>Alphaproteobacteria</taxon>
        <taxon>Rhodobacterales</taxon>
        <taxon>Paracoccaceae</taxon>
        <taxon>Yoonia</taxon>
    </lineage>
</organism>
<protein>
    <submittedName>
        <fullName evidence="2">Protein required for attachment to host cells</fullName>
    </submittedName>
</protein>
<dbReference type="STRING" id="1123755.SAMN05444714_2783"/>
<evidence type="ECO:0000256" key="1">
    <source>
        <dbReference type="SAM" id="MobiDB-lite"/>
    </source>
</evidence>
<evidence type="ECO:0000313" key="3">
    <source>
        <dbReference type="Proteomes" id="UP000198926"/>
    </source>
</evidence>
<reference evidence="2 3" key="1">
    <citation type="submission" date="2016-10" db="EMBL/GenBank/DDBJ databases">
        <authorList>
            <person name="de Groot N.N."/>
        </authorList>
    </citation>
    <scope>NUCLEOTIDE SEQUENCE [LARGE SCALE GENOMIC DNA]</scope>
    <source>
        <strain evidence="2 3">DSM 29433</strain>
    </source>
</reference>
<feature type="region of interest" description="Disordered" evidence="1">
    <location>
        <begin position="40"/>
        <end position="68"/>
    </location>
</feature>
<dbReference type="OrthoDB" id="9812459at2"/>
<dbReference type="RefSeq" id="WP_090210387.1">
    <property type="nucleotide sequence ID" value="NZ_FOZM01000003.1"/>
</dbReference>
<sequence length="155" mass="17699">MVERADGLPHGAWVLIADGEKALFLVNAGDAQDMHLQLRQKEEQENPQAQDWAANRPGRFNDGPSVHRSAVQDTDWHVLEKERFAHDLAEMLYQDAHSGKFDKLVIIASRVVLSELRQELHQEVTKRLILDVPKVLTNHPIEEVEKLLSRELEDA</sequence>